<keyword evidence="3" id="KW-0472">Membrane</keyword>
<keyword evidence="3" id="KW-0812">Transmembrane</keyword>
<evidence type="ECO:0000256" key="1">
    <source>
        <dbReference type="ARBA" id="ARBA00007448"/>
    </source>
</evidence>
<name>A0A1E5VKM3_9POAL</name>
<dbReference type="InterPro" id="IPR027417">
    <property type="entry name" value="P-loop_NTPase"/>
</dbReference>
<dbReference type="AlphaFoldDB" id="A0A1E5VKM3"/>
<evidence type="ECO:0000313" key="6">
    <source>
        <dbReference type="Proteomes" id="UP000095767"/>
    </source>
</evidence>
<dbReference type="PANTHER" id="PTHR23070">
    <property type="entry name" value="BCS1 AAA-TYPE ATPASE"/>
    <property type="match status" value="1"/>
</dbReference>
<keyword evidence="6" id="KW-1185">Reference proteome</keyword>
<dbReference type="InterPro" id="IPR003593">
    <property type="entry name" value="AAA+_ATPase"/>
</dbReference>
<dbReference type="InterPro" id="IPR050747">
    <property type="entry name" value="Mitochondrial_chaperone_BCS1"/>
</dbReference>
<dbReference type="OrthoDB" id="10251412at2759"/>
<dbReference type="Pfam" id="PF00004">
    <property type="entry name" value="AAA"/>
    <property type="match status" value="1"/>
</dbReference>
<keyword evidence="3" id="KW-1133">Transmembrane helix</keyword>
<sequence length="527" mass="56726">MALDGGGGGWGGLIGALAYGVLAVAALRLVLSYKSAAHALRRAWRWADERTQAYQYYEVPRLAADGAENPLFRKAAAYVASLPSLEDADAACVLSSAAKSNDFALQLGQGHAARDAFLGARLAWTNAGDGRGLVLRVRRHDRTRVLRPYLQHVESVADEMEARRRELRLYANAGGGGGATRWASAPFTHPATLDTVAMDPELKARVRADLESFLKGRAYYHRLGRVWRRSYLLYGAPGTGKSTFAAAMARFLGYDVYDIDLSRGGCDDLRALLLDTAPRSLILVEDLDRYLRGGDGETAAARTARVLSFMDGLFSCCGEERVMVFTMSGGKDGVDPAVLRPGRLDVHIHFTMCDFEAFKALASNYLGLKDHKLYPQVEEGFHAGARLSPAELGEIMLANRGSPSRALRTVISALQHVAPPQPAQQPPPAPSAAAARPPRLTSRWSGQLDYASAASSAASEPSAASQSSPRAGGGFAKDAPIREFKKLYGLIKYRSRKDAGVVPVDDSAASPNGRRSDTSSDKDRTGD</sequence>
<accession>A0A1E5VKM3</accession>
<dbReference type="GO" id="GO:0016887">
    <property type="term" value="F:ATP hydrolysis activity"/>
    <property type="evidence" value="ECO:0007669"/>
    <property type="project" value="InterPro"/>
</dbReference>
<feature type="transmembrane region" description="Helical" evidence="3">
    <location>
        <begin position="12"/>
        <end position="31"/>
    </location>
</feature>
<feature type="compositionally biased region" description="Low complexity" evidence="2">
    <location>
        <begin position="451"/>
        <end position="470"/>
    </location>
</feature>
<dbReference type="GO" id="GO:0005524">
    <property type="term" value="F:ATP binding"/>
    <property type="evidence" value="ECO:0007669"/>
    <property type="project" value="InterPro"/>
</dbReference>
<dbReference type="EMBL" id="LWDX02036658">
    <property type="protein sequence ID" value="OEL25683.1"/>
    <property type="molecule type" value="Genomic_DNA"/>
</dbReference>
<feature type="domain" description="AAA+ ATPase" evidence="4">
    <location>
        <begin position="227"/>
        <end position="354"/>
    </location>
</feature>
<dbReference type="Gene3D" id="3.40.50.300">
    <property type="entry name" value="P-loop containing nucleotide triphosphate hydrolases"/>
    <property type="match status" value="1"/>
</dbReference>
<gene>
    <name evidence="5" type="ORF">BAE44_0013298</name>
</gene>
<feature type="region of interest" description="Disordered" evidence="2">
    <location>
        <begin position="499"/>
        <end position="527"/>
    </location>
</feature>
<feature type="compositionally biased region" description="Basic and acidic residues" evidence="2">
    <location>
        <begin position="514"/>
        <end position="527"/>
    </location>
</feature>
<organism evidence="5 6">
    <name type="scientific">Dichanthelium oligosanthes</name>
    <dbReference type="NCBI Taxonomy" id="888268"/>
    <lineage>
        <taxon>Eukaryota</taxon>
        <taxon>Viridiplantae</taxon>
        <taxon>Streptophyta</taxon>
        <taxon>Embryophyta</taxon>
        <taxon>Tracheophyta</taxon>
        <taxon>Spermatophyta</taxon>
        <taxon>Magnoliopsida</taxon>
        <taxon>Liliopsida</taxon>
        <taxon>Poales</taxon>
        <taxon>Poaceae</taxon>
        <taxon>PACMAD clade</taxon>
        <taxon>Panicoideae</taxon>
        <taxon>Panicodae</taxon>
        <taxon>Paniceae</taxon>
        <taxon>Dichantheliinae</taxon>
        <taxon>Dichanthelium</taxon>
    </lineage>
</organism>
<evidence type="ECO:0000259" key="4">
    <source>
        <dbReference type="SMART" id="SM00382"/>
    </source>
</evidence>
<feature type="compositionally biased region" description="Pro residues" evidence="2">
    <location>
        <begin position="419"/>
        <end position="430"/>
    </location>
</feature>
<proteinExistence type="inferred from homology"/>
<dbReference type="SUPFAM" id="SSF52540">
    <property type="entry name" value="P-loop containing nucleoside triphosphate hydrolases"/>
    <property type="match status" value="1"/>
</dbReference>
<evidence type="ECO:0000313" key="5">
    <source>
        <dbReference type="EMBL" id="OEL25683.1"/>
    </source>
</evidence>
<protein>
    <submittedName>
        <fullName evidence="5">AAA-ATPase</fullName>
    </submittedName>
</protein>
<dbReference type="InterPro" id="IPR058017">
    <property type="entry name" value="At3g28540-like_C"/>
</dbReference>
<dbReference type="Proteomes" id="UP000095767">
    <property type="component" value="Unassembled WGS sequence"/>
</dbReference>
<comment type="similarity">
    <text evidence="1">Belongs to the AAA ATPase family. BCS1 subfamily.</text>
</comment>
<dbReference type="Pfam" id="PF25568">
    <property type="entry name" value="AAA_lid_At3g28540"/>
    <property type="match status" value="1"/>
</dbReference>
<dbReference type="SMART" id="SM00382">
    <property type="entry name" value="AAA"/>
    <property type="match status" value="1"/>
</dbReference>
<evidence type="ECO:0000256" key="2">
    <source>
        <dbReference type="SAM" id="MobiDB-lite"/>
    </source>
</evidence>
<feature type="region of interest" description="Disordered" evidence="2">
    <location>
        <begin position="419"/>
        <end position="478"/>
    </location>
</feature>
<dbReference type="STRING" id="888268.A0A1E5VKM3"/>
<dbReference type="InterPro" id="IPR003959">
    <property type="entry name" value="ATPase_AAA_core"/>
</dbReference>
<comment type="caution">
    <text evidence="5">The sequence shown here is derived from an EMBL/GenBank/DDBJ whole genome shotgun (WGS) entry which is preliminary data.</text>
</comment>
<reference evidence="5 6" key="1">
    <citation type="submission" date="2016-09" db="EMBL/GenBank/DDBJ databases">
        <title>The draft genome of Dichanthelium oligosanthes: A C3 panicoid grass species.</title>
        <authorList>
            <person name="Studer A.J."/>
            <person name="Schnable J.C."/>
            <person name="Brutnell T.P."/>
        </authorList>
    </citation>
    <scope>NUCLEOTIDE SEQUENCE [LARGE SCALE GENOMIC DNA]</scope>
    <source>
        <strain evidence="6">cv. Kellogg 1175</strain>
        <tissue evidence="5">Leaf</tissue>
    </source>
</reference>
<evidence type="ECO:0000256" key="3">
    <source>
        <dbReference type="SAM" id="Phobius"/>
    </source>
</evidence>